<dbReference type="Pfam" id="PF18911">
    <property type="entry name" value="PKD_4"/>
    <property type="match status" value="1"/>
</dbReference>
<proteinExistence type="predicted"/>
<dbReference type="EMBL" id="AP027080">
    <property type="protein sequence ID" value="BDU73842.1"/>
    <property type="molecule type" value="Genomic_DNA"/>
</dbReference>
<dbReference type="Proteomes" id="UP001238179">
    <property type="component" value="Chromosome"/>
</dbReference>
<dbReference type="Gene3D" id="2.60.40.10">
    <property type="entry name" value="Immunoglobulins"/>
    <property type="match status" value="1"/>
</dbReference>
<dbReference type="InterPro" id="IPR035986">
    <property type="entry name" value="PKD_dom_sf"/>
</dbReference>
<evidence type="ECO:0000313" key="2">
    <source>
        <dbReference type="EMBL" id="BDU73842.1"/>
    </source>
</evidence>
<gene>
    <name evidence="2" type="ORF">METEAL_30160</name>
</gene>
<dbReference type="InterPro" id="IPR000601">
    <property type="entry name" value="PKD_dom"/>
</dbReference>
<dbReference type="AlphaFoldDB" id="A0AA48GLY2"/>
<feature type="domain" description="PKD" evidence="1">
    <location>
        <begin position="44"/>
        <end position="133"/>
    </location>
</feature>
<name>A0AA48GLY2_9BACT</name>
<keyword evidence="3" id="KW-1185">Reference proteome</keyword>
<dbReference type="SUPFAM" id="SSF49299">
    <property type="entry name" value="PKD domain"/>
    <property type="match status" value="1"/>
</dbReference>
<dbReference type="PROSITE" id="PS51257">
    <property type="entry name" value="PROKAR_LIPOPROTEIN"/>
    <property type="match status" value="1"/>
</dbReference>
<evidence type="ECO:0000313" key="3">
    <source>
        <dbReference type="Proteomes" id="UP001238179"/>
    </source>
</evidence>
<sequence length="257" mass="26497">MRPMLRSPWTLLPGLVPVLLCGCTMGGWNSPRERLAINSPPAVTAPMANPADANLIQYKTYLFTTGATDPDLYDRVVSCVWDFGDGSPAEAVTAPPFSVQHAFLAAGAPVKVTVTARDTHGLNGPASSATFTVSAAANPFLVLPVAPAAPSTLQVPQGASVTVDFQFRVTYDGMGTVPNENFTLVPGSPLATANPGVKVMGTLDGGGAWTVSAVYPASGGAGTAYSVTPTLKVKDSLNIQSVPAVFPTLTIQTVARP</sequence>
<reference evidence="3" key="1">
    <citation type="journal article" date="2023" name="Int. J. Syst. Evol. Microbiol.">
        <title>Mesoterricola silvestris gen. nov., sp. nov., Mesoterricola sediminis sp. nov., Geothrix oryzae sp. nov., Geothrix edaphica sp. nov., Geothrix rubra sp. nov., and Geothrix limicola sp. nov., six novel members of Acidobacteriota isolated from soils.</title>
        <authorList>
            <person name="Itoh H."/>
            <person name="Sugisawa Y."/>
            <person name="Mise K."/>
            <person name="Xu Z."/>
            <person name="Kuniyasu M."/>
            <person name="Ushijima N."/>
            <person name="Kawano K."/>
            <person name="Kobayashi E."/>
            <person name="Shiratori Y."/>
            <person name="Masuda Y."/>
            <person name="Senoo K."/>
        </authorList>
    </citation>
    <scope>NUCLEOTIDE SEQUENCE [LARGE SCALE GENOMIC DNA]</scope>
    <source>
        <strain evidence="3">W79</strain>
    </source>
</reference>
<protein>
    <recommendedName>
        <fullName evidence="1">PKD domain-containing protein</fullName>
    </recommendedName>
</protein>
<dbReference type="InterPro" id="IPR013783">
    <property type="entry name" value="Ig-like_fold"/>
</dbReference>
<dbReference type="KEGG" id="msil:METEAL_30160"/>
<evidence type="ECO:0000259" key="1">
    <source>
        <dbReference type="Pfam" id="PF18911"/>
    </source>
</evidence>
<accession>A0AA48GLY2</accession>
<dbReference type="RefSeq" id="WP_316412510.1">
    <property type="nucleotide sequence ID" value="NZ_AP027080.1"/>
</dbReference>
<organism evidence="2 3">
    <name type="scientific">Mesoterricola silvestris</name>
    <dbReference type="NCBI Taxonomy" id="2927979"/>
    <lineage>
        <taxon>Bacteria</taxon>
        <taxon>Pseudomonadati</taxon>
        <taxon>Acidobacteriota</taxon>
        <taxon>Holophagae</taxon>
        <taxon>Holophagales</taxon>
        <taxon>Holophagaceae</taxon>
        <taxon>Mesoterricola</taxon>
    </lineage>
</organism>